<dbReference type="SMART" id="SM00260">
    <property type="entry name" value="CheW"/>
    <property type="match status" value="1"/>
</dbReference>
<feature type="domain" description="CheW-like" evidence="4">
    <location>
        <begin position="36"/>
        <end position="176"/>
    </location>
</feature>
<dbReference type="InterPro" id="IPR002545">
    <property type="entry name" value="CheW-lke_dom"/>
</dbReference>
<dbReference type="SUPFAM" id="SSF50341">
    <property type="entry name" value="CheW-like"/>
    <property type="match status" value="1"/>
</dbReference>
<dbReference type="Gene3D" id="2.30.30.40">
    <property type="entry name" value="SH3 Domains"/>
    <property type="match status" value="1"/>
</dbReference>
<comment type="caution">
    <text evidence="5">The sequence shown here is derived from an EMBL/GenBank/DDBJ whole genome shotgun (WGS) entry which is preliminary data.</text>
</comment>
<dbReference type="PANTHER" id="PTHR22617:SF45">
    <property type="entry name" value="CHEMOTAXIS PROTEIN CHEW"/>
    <property type="match status" value="1"/>
</dbReference>
<dbReference type="EMBL" id="JBHRTK010000001">
    <property type="protein sequence ID" value="MFC3204840.1"/>
    <property type="molecule type" value="Genomic_DNA"/>
</dbReference>
<evidence type="ECO:0000256" key="1">
    <source>
        <dbReference type="ARBA" id="ARBA00004496"/>
    </source>
</evidence>
<dbReference type="InterPro" id="IPR036061">
    <property type="entry name" value="CheW-like_dom_sf"/>
</dbReference>
<evidence type="ECO:0000256" key="2">
    <source>
        <dbReference type="ARBA" id="ARBA00021483"/>
    </source>
</evidence>
<evidence type="ECO:0000313" key="6">
    <source>
        <dbReference type="Proteomes" id="UP001595583"/>
    </source>
</evidence>
<gene>
    <name evidence="5" type="ORF">ACFOHJ_01300</name>
</gene>
<reference evidence="6" key="1">
    <citation type="journal article" date="2019" name="Int. J. Syst. Evol. Microbiol.">
        <title>The Global Catalogue of Microorganisms (GCM) 10K type strain sequencing project: providing services to taxonomists for standard genome sequencing and annotation.</title>
        <authorList>
            <consortium name="The Broad Institute Genomics Platform"/>
            <consortium name="The Broad Institute Genome Sequencing Center for Infectious Disease"/>
            <person name="Wu L."/>
            <person name="Ma J."/>
        </authorList>
    </citation>
    <scope>NUCLEOTIDE SEQUENCE [LARGE SCALE GENOMIC DNA]</scope>
    <source>
        <strain evidence="6">KCTC 52165</strain>
    </source>
</reference>
<evidence type="ECO:0000256" key="3">
    <source>
        <dbReference type="ARBA" id="ARBA00022490"/>
    </source>
</evidence>
<dbReference type="InterPro" id="IPR039315">
    <property type="entry name" value="CheW"/>
</dbReference>
<evidence type="ECO:0000313" key="5">
    <source>
        <dbReference type="EMBL" id="MFC3204840.1"/>
    </source>
</evidence>
<dbReference type="Pfam" id="PF01584">
    <property type="entry name" value="CheW"/>
    <property type="match status" value="1"/>
</dbReference>
<comment type="subcellular location">
    <subcellularLocation>
        <location evidence="1">Cytoplasm</location>
    </subcellularLocation>
</comment>
<name>A0ABV7K341_9HYPH</name>
<dbReference type="Gene3D" id="2.40.50.180">
    <property type="entry name" value="CheA-289, Domain 4"/>
    <property type="match status" value="1"/>
</dbReference>
<dbReference type="RefSeq" id="WP_378217691.1">
    <property type="nucleotide sequence ID" value="NZ_JBHRTK010000001.1"/>
</dbReference>
<sequence>MFSLAAGKLLDRDLPETVETGLLQIGTPAGQSKAEMESVLIFRVGNEWFALPTQVLDEVVGSRPIHSLPHRRHPALMGIVNVRGDLVICLSIAQLLIGCSESAAPSRLVVVRDAGGRLAFPVDEVQHTHYHSLVDLARAPETVARSASRFTKGLFSWRGKSVGRLDERSFFDALNRCVI</sequence>
<dbReference type="PANTHER" id="PTHR22617">
    <property type="entry name" value="CHEMOTAXIS SENSOR HISTIDINE KINASE-RELATED"/>
    <property type="match status" value="1"/>
</dbReference>
<dbReference type="Proteomes" id="UP001595583">
    <property type="component" value="Unassembled WGS sequence"/>
</dbReference>
<dbReference type="PROSITE" id="PS50851">
    <property type="entry name" value="CHEW"/>
    <property type="match status" value="1"/>
</dbReference>
<keyword evidence="3" id="KW-0963">Cytoplasm</keyword>
<accession>A0ABV7K341</accession>
<proteinExistence type="predicted"/>
<protein>
    <recommendedName>
        <fullName evidence="2">Chemotaxis protein CheW</fullName>
    </recommendedName>
</protein>
<keyword evidence="6" id="KW-1185">Reference proteome</keyword>
<organism evidence="5 6">
    <name type="scientific">Aquamicrobium soli</name>
    <dbReference type="NCBI Taxonomy" id="1811518"/>
    <lineage>
        <taxon>Bacteria</taxon>
        <taxon>Pseudomonadati</taxon>
        <taxon>Pseudomonadota</taxon>
        <taxon>Alphaproteobacteria</taxon>
        <taxon>Hyphomicrobiales</taxon>
        <taxon>Phyllobacteriaceae</taxon>
        <taxon>Aquamicrobium</taxon>
    </lineage>
</organism>
<evidence type="ECO:0000259" key="4">
    <source>
        <dbReference type="PROSITE" id="PS50851"/>
    </source>
</evidence>